<sequence>QIFFMCALSVYIMKPFFSNKNKLEQLPFDHPLLVQLTKNQYLEPPSKLPYNLTLDQNKFYYEHYEQYRFEFAYTYCQEIIKELFDLPNHKGFFVEAGALDGEFLSNSLILEKEFGWSGLLVEMVPENYHQLKHKHRHAWTSNCCLATRPGMHSEILYTFTTKSKNDFVRISAKARSALLGTLHGEASDGFIPGNREYVPVTCLPLGTLLMSLNVSHVTLVSLDVEGAEPAVLQHFPWGRITVDVWIVEHGFQNVDFFLGDLVHHPEKLYDNLSLTNKTLLNFMDQRGYEVYSVSTHIKTLNYVFIRRGSETFRRIYKNQKPQLRSHFMNITIIDWNKTLEEQNKIKMVF</sequence>
<dbReference type="GO" id="GO:0016197">
    <property type="term" value="P:endosomal transport"/>
    <property type="evidence" value="ECO:0007669"/>
    <property type="project" value="TreeGrafter"/>
</dbReference>
<dbReference type="Pfam" id="PF05050">
    <property type="entry name" value="Methyltransf_21"/>
    <property type="match status" value="1"/>
</dbReference>
<feature type="domain" description="Methyltransferase FkbM" evidence="1">
    <location>
        <begin position="96"/>
        <end position="289"/>
    </location>
</feature>
<dbReference type="AlphaFoldDB" id="A0AAV2PTN3"/>
<evidence type="ECO:0000259" key="1">
    <source>
        <dbReference type="Pfam" id="PF05050"/>
    </source>
</evidence>
<name>A0AAV2PTN3_MEGNR</name>
<dbReference type="PANTHER" id="PTHR34009">
    <property type="entry name" value="PROTEIN STAR"/>
    <property type="match status" value="1"/>
</dbReference>
<evidence type="ECO:0000313" key="3">
    <source>
        <dbReference type="Proteomes" id="UP001497623"/>
    </source>
</evidence>
<dbReference type="GO" id="GO:0005886">
    <property type="term" value="C:plasma membrane"/>
    <property type="evidence" value="ECO:0007669"/>
    <property type="project" value="TreeGrafter"/>
</dbReference>
<dbReference type="Proteomes" id="UP001497623">
    <property type="component" value="Unassembled WGS sequence"/>
</dbReference>
<dbReference type="EMBL" id="CAXKWB010001686">
    <property type="protein sequence ID" value="CAL4065122.1"/>
    <property type="molecule type" value="Genomic_DNA"/>
</dbReference>
<dbReference type="InterPro" id="IPR029063">
    <property type="entry name" value="SAM-dependent_MTases_sf"/>
</dbReference>
<dbReference type="GO" id="GO:0005794">
    <property type="term" value="C:Golgi apparatus"/>
    <property type="evidence" value="ECO:0007669"/>
    <property type="project" value="TreeGrafter"/>
</dbReference>
<feature type="non-terminal residue" evidence="2">
    <location>
        <position position="1"/>
    </location>
</feature>
<accession>A0AAV2PTN3</accession>
<dbReference type="GO" id="GO:0031902">
    <property type="term" value="C:late endosome membrane"/>
    <property type="evidence" value="ECO:0007669"/>
    <property type="project" value="TreeGrafter"/>
</dbReference>
<protein>
    <recommendedName>
        <fullName evidence="1">Methyltransferase FkbM domain-containing protein</fullName>
    </recommendedName>
</protein>
<evidence type="ECO:0000313" key="2">
    <source>
        <dbReference type="EMBL" id="CAL4065122.1"/>
    </source>
</evidence>
<comment type="caution">
    <text evidence="2">The sequence shown here is derived from an EMBL/GenBank/DDBJ whole genome shotgun (WGS) entry which is preliminary data.</text>
</comment>
<keyword evidence="3" id="KW-1185">Reference proteome</keyword>
<proteinExistence type="predicted"/>
<dbReference type="InterPro" id="IPR006342">
    <property type="entry name" value="FkbM_mtfrase"/>
</dbReference>
<gene>
    <name evidence="2" type="ORF">MNOR_LOCUS4580</name>
</gene>
<dbReference type="GO" id="GO:0005789">
    <property type="term" value="C:endoplasmic reticulum membrane"/>
    <property type="evidence" value="ECO:0007669"/>
    <property type="project" value="TreeGrafter"/>
</dbReference>
<dbReference type="InterPro" id="IPR053202">
    <property type="entry name" value="EGF_Rcpt_Signaling_Reg"/>
</dbReference>
<dbReference type="SUPFAM" id="SSF53335">
    <property type="entry name" value="S-adenosyl-L-methionine-dependent methyltransferases"/>
    <property type="match status" value="1"/>
</dbReference>
<dbReference type="GO" id="GO:0006888">
    <property type="term" value="P:endoplasmic reticulum to Golgi vesicle-mediated transport"/>
    <property type="evidence" value="ECO:0007669"/>
    <property type="project" value="TreeGrafter"/>
</dbReference>
<dbReference type="Gene3D" id="3.40.50.150">
    <property type="entry name" value="Vaccinia Virus protein VP39"/>
    <property type="match status" value="1"/>
</dbReference>
<organism evidence="2 3">
    <name type="scientific">Meganyctiphanes norvegica</name>
    <name type="common">Northern krill</name>
    <name type="synonym">Thysanopoda norvegica</name>
    <dbReference type="NCBI Taxonomy" id="48144"/>
    <lineage>
        <taxon>Eukaryota</taxon>
        <taxon>Metazoa</taxon>
        <taxon>Ecdysozoa</taxon>
        <taxon>Arthropoda</taxon>
        <taxon>Crustacea</taxon>
        <taxon>Multicrustacea</taxon>
        <taxon>Malacostraca</taxon>
        <taxon>Eumalacostraca</taxon>
        <taxon>Eucarida</taxon>
        <taxon>Euphausiacea</taxon>
        <taxon>Euphausiidae</taxon>
        <taxon>Meganyctiphanes</taxon>
    </lineage>
</organism>
<reference evidence="2 3" key="1">
    <citation type="submission" date="2024-05" db="EMBL/GenBank/DDBJ databases">
        <authorList>
            <person name="Wallberg A."/>
        </authorList>
    </citation>
    <scope>NUCLEOTIDE SEQUENCE [LARGE SCALE GENOMIC DNA]</scope>
</reference>
<dbReference type="PANTHER" id="PTHR34009:SF2">
    <property type="entry name" value="PROTEIN STAR"/>
    <property type="match status" value="1"/>
</dbReference>